<sequence>MEAALSSLLQAILGSYVTGLEHFSAEFPLTLRDLTLKEQQINKELAAGGAFPFDIANGKIGQVSVTPSWNGGVELALNNLVVNFNFNTFRAMKGAMHAATVQQRPRKRPASVPRSRTPNPRLGMDVERFPPLLLDADEWELDAGTEILEPSRYTRCELPSSWLQSELMPTGLRNSLQNLTNLLANSGGVCASSPAARQPATVALGAPQNPMTDRMLAGTTTSRNYDLSLGPEVSYTPYETGDRDDSFVSFIKNFSVASWSPTPFGACSKVDTEMRPRSPVGRAPPRRLTSPS</sequence>
<evidence type="ECO:0000256" key="1">
    <source>
        <dbReference type="SAM" id="MobiDB-lite"/>
    </source>
</evidence>
<feature type="region of interest" description="Disordered" evidence="1">
    <location>
        <begin position="269"/>
        <end position="292"/>
    </location>
</feature>
<feature type="region of interest" description="Disordered" evidence="1">
    <location>
        <begin position="99"/>
        <end position="126"/>
    </location>
</feature>
<evidence type="ECO:0008006" key="3">
    <source>
        <dbReference type="Google" id="ProtNLM"/>
    </source>
</evidence>
<dbReference type="EMBL" id="HBFQ01001386">
    <property type="protein sequence ID" value="CAD8826578.1"/>
    <property type="molecule type" value="Transcribed_RNA"/>
</dbReference>
<reference evidence="2" key="1">
    <citation type="submission" date="2021-01" db="EMBL/GenBank/DDBJ databases">
        <authorList>
            <person name="Corre E."/>
            <person name="Pelletier E."/>
            <person name="Niang G."/>
            <person name="Scheremetjew M."/>
            <person name="Finn R."/>
            <person name="Kale V."/>
            <person name="Holt S."/>
            <person name="Cochrane G."/>
            <person name="Meng A."/>
            <person name="Brown T."/>
            <person name="Cohen L."/>
        </authorList>
    </citation>
    <scope>NUCLEOTIDE SEQUENCE</scope>
</reference>
<proteinExistence type="predicted"/>
<protein>
    <recommendedName>
        <fullName evidence="3">Chorein N-terminal domain-containing protein</fullName>
    </recommendedName>
</protein>
<gene>
    <name evidence="2" type="ORF">NSCI0253_LOCUS924</name>
</gene>
<evidence type="ECO:0000313" key="2">
    <source>
        <dbReference type="EMBL" id="CAD8826578.1"/>
    </source>
</evidence>
<accession>A0A7S0ZML5</accession>
<organism evidence="2">
    <name type="scientific">Noctiluca scintillans</name>
    <name type="common">Sea sparkle</name>
    <name type="synonym">Red tide dinoflagellate</name>
    <dbReference type="NCBI Taxonomy" id="2966"/>
    <lineage>
        <taxon>Eukaryota</taxon>
        <taxon>Sar</taxon>
        <taxon>Alveolata</taxon>
        <taxon>Dinophyceae</taxon>
        <taxon>Noctilucales</taxon>
        <taxon>Noctilucaceae</taxon>
        <taxon>Noctiluca</taxon>
    </lineage>
</organism>
<name>A0A7S0ZML5_NOCSC</name>
<dbReference type="AlphaFoldDB" id="A0A7S0ZML5"/>